<protein>
    <submittedName>
        <fullName evidence="2">Uncharacterized protein</fullName>
    </submittedName>
</protein>
<dbReference type="AlphaFoldDB" id="A0AB74UY52"/>
<evidence type="ECO:0000256" key="1">
    <source>
        <dbReference type="SAM" id="SignalP"/>
    </source>
</evidence>
<gene>
    <name evidence="2" type="ORF">ACFYG5_05630</name>
</gene>
<name>A0AB74UY52_9GAMM</name>
<keyword evidence="1" id="KW-0732">Signal</keyword>
<organism evidence="2">
    <name type="scientific">Rhodanobacter sp. FW102-FHT14D07</name>
    <dbReference type="NCBI Taxonomy" id="3351462"/>
    <lineage>
        <taxon>Bacteria</taxon>
        <taxon>Pseudomonadati</taxon>
        <taxon>Pseudomonadota</taxon>
        <taxon>Gammaproteobacteria</taxon>
        <taxon>Lysobacterales</taxon>
        <taxon>Rhodanobacteraceae</taxon>
        <taxon>Rhodanobacter</taxon>
    </lineage>
</organism>
<reference evidence="2" key="1">
    <citation type="submission" date="2024-10" db="EMBL/GenBank/DDBJ databases">
        <authorList>
            <person name="Lesea H.P."/>
            <person name="Kuehl J.V."/>
            <person name="Chandonia J.-M."/>
        </authorList>
    </citation>
    <scope>NUCLEOTIDE SEQUENCE</scope>
    <source>
        <strain evidence="2">FW102-FHT14D07</strain>
    </source>
</reference>
<dbReference type="EMBL" id="CP170721">
    <property type="protein sequence ID" value="XIA19628.1"/>
    <property type="molecule type" value="Genomic_DNA"/>
</dbReference>
<feature type="chain" id="PRO_5044503920" evidence="1">
    <location>
        <begin position="21"/>
        <end position="251"/>
    </location>
</feature>
<feature type="signal peptide" evidence="1">
    <location>
        <begin position="1"/>
        <end position="20"/>
    </location>
</feature>
<dbReference type="RefSeq" id="WP_395118918.1">
    <property type="nucleotide sequence ID" value="NZ_CP170721.1"/>
</dbReference>
<accession>A0AB74UY52</accession>
<evidence type="ECO:0000313" key="2">
    <source>
        <dbReference type="EMBL" id="XIA19628.1"/>
    </source>
</evidence>
<sequence length="251" mass="26616">MTSRVILAALLAALALPALARADAVSDLRATLGKLQPAQPLLATARVSSTVKKEDGKIERAQLQLGVRSGTDGLELHFSPELLQRAAAEAAVNAKNKDAPTPVQDLLGQLSPVNVQPMVNYAPVLLRQLDGATLASQRDDTRNGKPARLLVFDVPMPPSANKEMSVKKYAGQLSVWLGADGVPVAVRNVLAIKGRKLLISIEFGTTTDYALQQVGTRLLAVSRRTEENHSVFGHDGSSVTEAVLAPMAPGH</sequence>
<proteinExistence type="predicted"/>